<dbReference type="SMART" id="SM00382">
    <property type="entry name" value="AAA"/>
    <property type="match status" value="1"/>
</dbReference>
<keyword evidence="4" id="KW-1003">Cell membrane</keyword>
<dbReference type="InterPro" id="IPR013563">
    <property type="entry name" value="Oligopep_ABC_C"/>
</dbReference>
<feature type="domain" description="ABC transporter" evidence="8">
    <location>
        <begin position="5"/>
        <end position="256"/>
    </location>
</feature>
<dbReference type="InterPro" id="IPR027417">
    <property type="entry name" value="P-loop_NTPase"/>
</dbReference>
<dbReference type="GO" id="GO:0016887">
    <property type="term" value="F:ATP hydrolysis activity"/>
    <property type="evidence" value="ECO:0007669"/>
    <property type="project" value="InterPro"/>
</dbReference>
<dbReference type="RefSeq" id="WP_093212958.1">
    <property type="nucleotide sequence ID" value="NZ_FNFL01000002.1"/>
</dbReference>
<dbReference type="Gene3D" id="3.40.50.300">
    <property type="entry name" value="P-loop containing nucleotide triphosphate hydrolases"/>
    <property type="match status" value="1"/>
</dbReference>
<keyword evidence="3" id="KW-0813">Transport</keyword>
<dbReference type="InterPro" id="IPR003593">
    <property type="entry name" value="AAA+_ATPase"/>
</dbReference>
<dbReference type="InterPro" id="IPR017871">
    <property type="entry name" value="ABC_transporter-like_CS"/>
</dbReference>
<dbReference type="Proteomes" id="UP000198694">
    <property type="component" value="Unassembled WGS sequence"/>
</dbReference>
<dbReference type="PROSITE" id="PS00211">
    <property type="entry name" value="ABC_TRANSPORTER_1"/>
    <property type="match status" value="1"/>
</dbReference>
<dbReference type="InterPro" id="IPR050388">
    <property type="entry name" value="ABC_Ni/Peptide_Import"/>
</dbReference>
<keyword evidence="5" id="KW-0547">Nucleotide-binding</keyword>
<evidence type="ECO:0000256" key="6">
    <source>
        <dbReference type="ARBA" id="ARBA00022840"/>
    </source>
</evidence>
<dbReference type="Pfam" id="PF08352">
    <property type="entry name" value="oligo_HPY"/>
    <property type="match status" value="1"/>
</dbReference>
<evidence type="ECO:0000313" key="9">
    <source>
        <dbReference type="EMBL" id="SDK03217.1"/>
    </source>
</evidence>
<proteinExistence type="inferred from homology"/>
<dbReference type="SUPFAM" id="SSF52540">
    <property type="entry name" value="P-loop containing nucleoside triphosphate hydrolases"/>
    <property type="match status" value="1"/>
</dbReference>
<evidence type="ECO:0000256" key="3">
    <source>
        <dbReference type="ARBA" id="ARBA00022448"/>
    </source>
</evidence>
<dbReference type="AlphaFoldDB" id="A0A1G8YKL8"/>
<protein>
    <submittedName>
        <fullName evidence="9">Peptide/nickel transport system ATP-binding protein</fullName>
    </submittedName>
</protein>
<evidence type="ECO:0000313" key="10">
    <source>
        <dbReference type="Proteomes" id="UP000198694"/>
    </source>
</evidence>
<dbReference type="PROSITE" id="PS50893">
    <property type="entry name" value="ABC_TRANSPORTER_2"/>
    <property type="match status" value="1"/>
</dbReference>
<gene>
    <name evidence="9" type="ORF">SAMN05216243_1671</name>
</gene>
<reference evidence="9 10" key="1">
    <citation type="submission" date="2016-10" db="EMBL/GenBank/DDBJ databases">
        <authorList>
            <person name="de Groot N.N."/>
        </authorList>
    </citation>
    <scope>NUCLEOTIDE SEQUENCE [LARGE SCALE GENOMIC DNA]</scope>
    <source>
        <strain evidence="9 10">CGMCC 1.6502</strain>
    </source>
</reference>
<dbReference type="CDD" id="cd03257">
    <property type="entry name" value="ABC_NikE_OppD_transporters"/>
    <property type="match status" value="1"/>
</dbReference>
<evidence type="ECO:0000256" key="4">
    <source>
        <dbReference type="ARBA" id="ARBA00022475"/>
    </source>
</evidence>
<comment type="similarity">
    <text evidence="2">Belongs to the ABC transporter superfamily.</text>
</comment>
<dbReference type="OrthoDB" id="9802264at2"/>
<dbReference type="GO" id="GO:0005524">
    <property type="term" value="F:ATP binding"/>
    <property type="evidence" value="ECO:0007669"/>
    <property type="project" value="UniProtKB-KW"/>
</dbReference>
<evidence type="ECO:0000256" key="1">
    <source>
        <dbReference type="ARBA" id="ARBA00004202"/>
    </source>
</evidence>
<dbReference type="InterPro" id="IPR003439">
    <property type="entry name" value="ABC_transporter-like_ATP-bd"/>
</dbReference>
<evidence type="ECO:0000256" key="2">
    <source>
        <dbReference type="ARBA" id="ARBA00005417"/>
    </source>
</evidence>
<dbReference type="PANTHER" id="PTHR43297:SF2">
    <property type="entry name" value="DIPEPTIDE TRANSPORT ATP-BINDING PROTEIN DPPD"/>
    <property type="match status" value="1"/>
</dbReference>
<dbReference type="Pfam" id="PF00005">
    <property type="entry name" value="ABC_tran"/>
    <property type="match status" value="1"/>
</dbReference>
<dbReference type="EMBL" id="FNFL01000002">
    <property type="protein sequence ID" value="SDK03217.1"/>
    <property type="molecule type" value="Genomic_DNA"/>
</dbReference>
<keyword evidence="10" id="KW-1185">Reference proteome</keyword>
<name>A0A1G8YKL8_9BACI</name>
<dbReference type="GO" id="GO:0015833">
    <property type="term" value="P:peptide transport"/>
    <property type="evidence" value="ECO:0007669"/>
    <property type="project" value="InterPro"/>
</dbReference>
<evidence type="ECO:0000256" key="5">
    <source>
        <dbReference type="ARBA" id="ARBA00022741"/>
    </source>
</evidence>
<dbReference type="GO" id="GO:0005886">
    <property type="term" value="C:plasma membrane"/>
    <property type="evidence" value="ECO:0007669"/>
    <property type="project" value="UniProtKB-SubCell"/>
</dbReference>
<sequence>MNPVLEIKNLSIDLHADRKKFNVINNVNLTINKKQKYGIVGESGSGKSLTSLSIMNLLPAPLNIREGKILFEESKDLTKLPNKEMLKVRGNDISMIFQEPMTALDPLYPIEHQIMEVLRFHGTYSRKQMKELAIEMLEKVGISRPKQLMAEYPHQLSGGMRQRIMIAIALICNPKLLIADEPTTALDVTIQAQILDLMSDLTENYDTSILMITHDLGVIAETCERVAVMYSGEIVEETTVENLFSNPTHPYTIGLLESVKSLGDRTRDLYSIPGTVPTPKQLTGGCRFASRCPYATAICREQAPPLFSVGTDHQSRCWLYGKEEVING</sequence>
<keyword evidence="6 9" id="KW-0067">ATP-binding</keyword>
<dbReference type="STRING" id="407036.SAMN05216243_1671"/>
<evidence type="ECO:0000256" key="7">
    <source>
        <dbReference type="ARBA" id="ARBA00023136"/>
    </source>
</evidence>
<evidence type="ECO:0000259" key="8">
    <source>
        <dbReference type="PROSITE" id="PS50893"/>
    </source>
</evidence>
<dbReference type="PANTHER" id="PTHR43297">
    <property type="entry name" value="OLIGOPEPTIDE TRANSPORT ATP-BINDING PROTEIN APPD"/>
    <property type="match status" value="1"/>
</dbReference>
<dbReference type="NCBIfam" id="TIGR01727">
    <property type="entry name" value="oligo_HPY"/>
    <property type="match status" value="1"/>
</dbReference>
<keyword evidence="7" id="KW-0472">Membrane</keyword>
<comment type="subcellular location">
    <subcellularLocation>
        <location evidence="1">Cell membrane</location>
        <topology evidence="1">Peripheral membrane protein</topology>
    </subcellularLocation>
</comment>
<dbReference type="FunFam" id="3.40.50.300:FF:000016">
    <property type="entry name" value="Oligopeptide ABC transporter ATP-binding component"/>
    <property type="match status" value="1"/>
</dbReference>
<organism evidence="9 10">
    <name type="scientific">Sediminibacillus albus</name>
    <dbReference type="NCBI Taxonomy" id="407036"/>
    <lineage>
        <taxon>Bacteria</taxon>
        <taxon>Bacillati</taxon>
        <taxon>Bacillota</taxon>
        <taxon>Bacilli</taxon>
        <taxon>Bacillales</taxon>
        <taxon>Bacillaceae</taxon>
        <taxon>Sediminibacillus</taxon>
    </lineage>
</organism>
<accession>A0A1G8YKL8</accession>